<reference evidence="6 7" key="1">
    <citation type="submission" date="2019-04" db="EMBL/GenBank/DDBJ databases">
        <title>Friends and foes A comparative genomics study of 23 Aspergillus species from section Flavi.</title>
        <authorList>
            <consortium name="DOE Joint Genome Institute"/>
            <person name="Kjaerbolling I."/>
            <person name="Vesth T."/>
            <person name="Frisvad J.C."/>
            <person name="Nybo J.L."/>
            <person name="Theobald S."/>
            <person name="Kildgaard S."/>
            <person name="Isbrandt T."/>
            <person name="Kuo A."/>
            <person name="Sato A."/>
            <person name="Lyhne E.K."/>
            <person name="Kogle M.E."/>
            <person name="Wiebenga A."/>
            <person name="Kun R.S."/>
            <person name="Lubbers R.J."/>
            <person name="Makela M.R."/>
            <person name="Barry K."/>
            <person name="Chovatia M."/>
            <person name="Clum A."/>
            <person name="Daum C."/>
            <person name="Haridas S."/>
            <person name="He G."/>
            <person name="LaButti K."/>
            <person name="Lipzen A."/>
            <person name="Mondo S."/>
            <person name="Riley R."/>
            <person name="Salamov A."/>
            <person name="Simmons B.A."/>
            <person name="Magnuson J.K."/>
            <person name="Henrissat B."/>
            <person name="Mortensen U.H."/>
            <person name="Larsen T.O."/>
            <person name="Devries R.P."/>
            <person name="Grigoriev I.V."/>
            <person name="Machida M."/>
            <person name="Baker S.E."/>
            <person name="Andersen M.R."/>
        </authorList>
    </citation>
    <scope>NUCLEOTIDE SEQUENCE [LARGE SCALE GENOMIC DNA]</scope>
    <source>
        <strain evidence="6 7">IBT 18842</strain>
    </source>
</reference>
<keyword evidence="2" id="KW-0238">DNA-binding</keyword>
<dbReference type="EMBL" id="ML742061">
    <property type="protein sequence ID" value="KAE8151994.1"/>
    <property type="molecule type" value="Genomic_DNA"/>
</dbReference>
<dbReference type="GO" id="GO:0008270">
    <property type="term" value="F:zinc ion binding"/>
    <property type="evidence" value="ECO:0007669"/>
    <property type="project" value="InterPro"/>
</dbReference>
<accession>A0A5N6U0C3</accession>
<feature type="domain" description="Zn(2)-C6 fungal-type" evidence="5">
    <location>
        <begin position="20"/>
        <end position="50"/>
    </location>
</feature>
<dbReference type="PROSITE" id="PS50048">
    <property type="entry name" value="ZN2_CY6_FUNGAL_2"/>
    <property type="match status" value="1"/>
</dbReference>
<dbReference type="GO" id="GO:0000981">
    <property type="term" value="F:DNA-binding transcription factor activity, RNA polymerase II-specific"/>
    <property type="evidence" value="ECO:0007669"/>
    <property type="project" value="InterPro"/>
</dbReference>
<evidence type="ECO:0000313" key="7">
    <source>
        <dbReference type="Proteomes" id="UP000325780"/>
    </source>
</evidence>
<keyword evidence="7" id="KW-1185">Reference proteome</keyword>
<dbReference type="InterPro" id="IPR036864">
    <property type="entry name" value="Zn2-C6_fun-type_DNA-bd_sf"/>
</dbReference>
<dbReference type="AlphaFoldDB" id="A0A5N6U0C3"/>
<sequence>MDDQDSPSKSTPKFKRCRTGCLRCRKRRRKCDEGKPNCQNCIDKDLDCQYGLQISFLRKNSYTVAANELHTPKSDASYDKIRFVQDPLGCATDTTVDGTDSTTEDTVCSPDSTAARIDHGSLNDTRNDAYQVQYFDGKHNTPAGTSSISSKGGNVTSYCQFPDGEITNGDNNDAVQGLLALGSVSGSNEPIAEPGFLPIFNPNVAPSSLAHTISTQLGDDTPSITSIKSAYGSMNNIELPVDAVETTTISEARRLELLRHYRYHIAPWLDICDLRHPFGITALQLAIDSDSLLSALMALSETCAFPISHGNREHLGQSTLSFPHQPPPSADNSTNLTEVVLISLFETIKFLVTDVSQAWNQMRDRNNHLSDYLVQYAYGTNIESVAYWMSLRIDLGVALANNDPPRIALPMPPIPSIQLVTRTEDTCERVMHYANIALWLCGKALIIHHQQENPHLLAASNEITQSWLQVYDELQGWYNLRPVEFQPMVEINERDQALNPGSEFPLLLFASGAGTFSNQIYHTAKLLLLQCKPRTALLNHPQSPALSPLWHAHRICGISINNDTRESWDPCLLASLLVAAKHMTHESQQQEIVQAIHRIREITGWDTGEYLARLQEDWTFLDGV</sequence>
<evidence type="ECO:0000256" key="4">
    <source>
        <dbReference type="ARBA" id="ARBA00023242"/>
    </source>
</evidence>
<dbReference type="InterPro" id="IPR001138">
    <property type="entry name" value="Zn2Cys6_DnaBD"/>
</dbReference>
<protein>
    <recommendedName>
        <fullName evidence="5">Zn(2)-C6 fungal-type domain-containing protein</fullName>
    </recommendedName>
</protein>
<dbReference type="Gene3D" id="4.10.240.10">
    <property type="entry name" value="Zn(2)-C6 fungal-type DNA-binding domain"/>
    <property type="match status" value="1"/>
</dbReference>
<evidence type="ECO:0000313" key="6">
    <source>
        <dbReference type="EMBL" id="KAE8151994.1"/>
    </source>
</evidence>
<dbReference type="Pfam" id="PF00172">
    <property type="entry name" value="Zn_clus"/>
    <property type="match status" value="1"/>
</dbReference>
<dbReference type="OrthoDB" id="4475584at2759"/>
<gene>
    <name evidence="6" type="ORF">BDV25DRAFT_80896</name>
</gene>
<evidence type="ECO:0000259" key="5">
    <source>
        <dbReference type="PROSITE" id="PS50048"/>
    </source>
</evidence>
<name>A0A5N6U0C3_ASPAV</name>
<dbReference type="SMART" id="SM00066">
    <property type="entry name" value="GAL4"/>
    <property type="match status" value="1"/>
</dbReference>
<dbReference type="Proteomes" id="UP000325780">
    <property type="component" value="Unassembled WGS sequence"/>
</dbReference>
<keyword evidence="3" id="KW-0804">Transcription</keyword>
<evidence type="ECO:0000256" key="1">
    <source>
        <dbReference type="ARBA" id="ARBA00023015"/>
    </source>
</evidence>
<dbReference type="SUPFAM" id="SSF57701">
    <property type="entry name" value="Zn2/Cys6 DNA-binding domain"/>
    <property type="match status" value="1"/>
</dbReference>
<dbReference type="PANTHER" id="PTHR37534">
    <property type="entry name" value="TRANSCRIPTIONAL ACTIVATOR PROTEIN UGA3"/>
    <property type="match status" value="1"/>
</dbReference>
<evidence type="ECO:0000256" key="3">
    <source>
        <dbReference type="ARBA" id="ARBA00023163"/>
    </source>
</evidence>
<proteinExistence type="predicted"/>
<dbReference type="PROSITE" id="PS00463">
    <property type="entry name" value="ZN2_CY6_FUNGAL_1"/>
    <property type="match status" value="1"/>
</dbReference>
<dbReference type="GO" id="GO:0000976">
    <property type="term" value="F:transcription cis-regulatory region binding"/>
    <property type="evidence" value="ECO:0007669"/>
    <property type="project" value="TreeGrafter"/>
</dbReference>
<organism evidence="6 7">
    <name type="scientific">Aspergillus avenaceus</name>
    <dbReference type="NCBI Taxonomy" id="36643"/>
    <lineage>
        <taxon>Eukaryota</taxon>
        <taxon>Fungi</taxon>
        <taxon>Dikarya</taxon>
        <taxon>Ascomycota</taxon>
        <taxon>Pezizomycotina</taxon>
        <taxon>Eurotiomycetes</taxon>
        <taxon>Eurotiomycetidae</taxon>
        <taxon>Eurotiales</taxon>
        <taxon>Aspergillaceae</taxon>
        <taxon>Aspergillus</taxon>
        <taxon>Aspergillus subgen. Circumdati</taxon>
    </lineage>
</organism>
<dbReference type="PANTHER" id="PTHR37534:SF24">
    <property type="entry name" value="MISCELLANEOUS ZN(II)2CYS6 TRANSCRIPTION FACTOR (EUROFUNG)-RELATED"/>
    <property type="match status" value="1"/>
</dbReference>
<dbReference type="GO" id="GO:0045944">
    <property type="term" value="P:positive regulation of transcription by RNA polymerase II"/>
    <property type="evidence" value="ECO:0007669"/>
    <property type="project" value="TreeGrafter"/>
</dbReference>
<keyword evidence="1" id="KW-0805">Transcription regulation</keyword>
<keyword evidence="4" id="KW-0539">Nucleus</keyword>
<dbReference type="GO" id="GO:0005634">
    <property type="term" value="C:nucleus"/>
    <property type="evidence" value="ECO:0007669"/>
    <property type="project" value="TreeGrafter"/>
</dbReference>
<evidence type="ECO:0000256" key="2">
    <source>
        <dbReference type="ARBA" id="ARBA00023125"/>
    </source>
</evidence>